<gene>
    <name evidence="1" type="ORF">H6G83_09430</name>
</gene>
<name>A0ABR8D306_9NOST</name>
<comment type="caution">
    <text evidence="1">The sequence shown here is derived from an EMBL/GenBank/DDBJ whole genome shotgun (WGS) entry which is preliminary data.</text>
</comment>
<protein>
    <recommendedName>
        <fullName evidence="3">HEPN domain-containing protein</fullName>
    </recommendedName>
</protein>
<dbReference type="EMBL" id="JACJSG010000010">
    <property type="protein sequence ID" value="MBD2500831.1"/>
    <property type="molecule type" value="Genomic_DNA"/>
</dbReference>
<evidence type="ECO:0000313" key="1">
    <source>
        <dbReference type="EMBL" id="MBD2500831.1"/>
    </source>
</evidence>
<sequence>MEDYQAAFMYRRLDTDSLSQSGRRVGAMHFGGITIECLIKAIICNTLRGVTSDNLRTHSYTELLSKHNKLKSRIDNFAEARKWLDQVENPMGQHFIDMRYSGLEPDDSNYRRWLHAYNSITSWLMKQATQL</sequence>
<reference evidence="1 2" key="1">
    <citation type="journal article" date="2020" name="ISME J.">
        <title>Comparative genomics reveals insights into cyanobacterial evolution and habitat adaptation.</title>
        <authorList>
            <person name="Chen M.Y."/>
            <person name="Teng W.K."/>
            <person name="Zhao L."/>
            <person name="Hu C.X."/>
            <person name="Zhou Y.K."/>
            <person name="Han B.P."/>
            <person name="Song L.R."/>
            <person name="Shu W.S."/>
        </authorList>
    </citation>
    <scope>NUCLEOTIDE SEQUENCE [LARGE SCALE GENOMIC DNA]</scope>
    <source>
        <strain evidence="1 2">FACHB-119</strain>
    </source>
</reference>
<organism evidence="1 2">
    <name type="scientific">Anabaena azotica FACHB-119</name>
    <dbReference type="NCBI Taxonomy" id="947527"/>
    <lineage>
        <taxon>Bacteria</taxon>
        <taxon>Bacillati</taxon>
        <taxon>Cyanobacteriota</taxon>
        <taxon>Cyanophyceae</taxon>
        <taxon>Nostocales</taxon>
        <taxon>Nostocaceae</taxon>
        <taxon>Anabaena</taxon>
        <taxon>Anabaena azotica</taxon>
    </lineage>
</organism>
<evidence type="ECO:0000313" key="2">
    <source>
        <dbReference type="Proteomes" id="UP000661112"/>
    </source>
</evidence>
<dbReference type="RefSeq" id="WP_190470446.1">
    <property type="nucleotide sequence ID" value="NZ_JACJSG010000010.1"/>
</dbReference>
<dbReference type="Proteomes" id="UP000661112">
    <property type="component" value="Unassembled WGS sequence"/>
</dbReference>
<proteinExistence type="predicted"/>
<accession>A0ABR8D306</accession>
<evidence type="ECO:0008006" key="3">
    <source>
        <dbReference type="Google" id="ProtNLM"/>
    </source>
</evidence>
<keyword evidence="2" id="KW-1185">Reference proteome</keyword>